<feature type="compositionally biased region" description="Polar residues" evidence="1">
    <location>
        <begin position="530"/>
        <end position="543"/>
    </location>
</feature>
<accession>A0A1M2W2A0</accession>
<sequence>MAAPTQVLPSWLTLSTSLVTLTDGSVLTSSKLLTLPLTYYGPSIPLGTDGVWTYGGLTSPVSTSTSPSATATPTPSSSLITSALTTTPSASTSLSSTPTTPLSASTASASSTSSAPAASSSAAIAGGASHGISPATLGAILGSVLGTLLLLVLIAIIFLLRQNRRRHDTAPNGHPSSSFWNRQTTLLSLLSRSGPRQTPIWTGWEVVDPDEGPEGGRRSPGEGSPRGSGEEEDPFLTRRSARSGGTDMAQTRTDTDTLVSLPAAVRTGSVSAHHSVRKPSGHIISPEEQLRLEEQFADAPPYASIRVVAPSTSSEQEAPLIPPPPLNYDNRGSASHRVSVHPSLRSQKSREARSLTSEKSLGSIGTDPQEEGAELLTARRVKVSRINPPADAGAGSSSMAPPSTLALDRLANLGRLSWFKRMSFLGTPTGSRPLSYADPDTAAAATSDPYTRTPPRHSRNGSQSGTGSRSRPGSFARASPLEPAAADSLGRRLRQDSGLGFGMTDERPISTVSARSATSGNTVFYDAQSRPASSMGTRSSAGTPVSGSLAVPPVPPVPQQHLHPSPLAHEVPRPSSSPEVRYAEVPSAPPAYEEVPAASQVHPEDDYTEVDVLDIPAPRPASPFSAASSRPTFPPGLVPLPTPRVWRDSHASSSPSPGTDSTLHVGIDVLEDEPPSADNGWRSLAGGFRPSDGRRTTFGVPMVVHPRDALHSERGSLHSMRSHLSPNSSMSPAGSAPASTRHTMTGSGSSRPSDSSHSRGPTGSSGASLAHTNSISSEDRRRRRADVGEVMEPPISAVFPGRGFPSSPPPPAHTHGEDAMGYPPAYPSDAPTPMLMRSLPATVSGTMTSTGTRGTAGTDETMTDESVTTAQTDPITGAVMHFPRLPWRNTMGQNQAWSDGRVREDAPW</sequence>
<dbReference type="OrthoDB" id="2563978at2759"/>
<keyword evidence="2" id="KW-0472">Membrane</keyword>
<evidence type="ECO:0000256" key="1">
    <source>
        <dbReference type="SAM" id="MobiDB-lite"/>
    </source>
</evidence>
<name>A0A1M2W2A0_TRAPU</name>
<feature type="compositionally biased region" description="Pro residues" evidence="1">
    <location>
        <begin position="632"/>
        <end position="642"/>
    </location>
</feature>
<dbReference type="OMA" id="QTPIWTG"/>
<keyword evidence="5" id="KW-1185">Reference proteome</keyword>
<gene>
    <name evidence="4" type="ORF">TRAPUB_9569</name>
</gene>
<feature type="chain" id="PRO_5012792862" evidence="3">
    <location>
        <begin position="25"/>
        <end position="908"/>
    </location>
</feature>
<feature type="region of interest" description="Disordered" evidence="1">
    <location>
        <begin position="619"/>
        <end position="700"/>
    </location>
</feature>
<feature type="compositionally biased region" description="Polar residues" evidence="1">
    <location>
        <begin position="651"/>
        <end position="662"/>
    </location>
</feature>
<feature type="compositionally biased region" description="Low complexity" evidence="1">
    <location>
        <begin position="844"/>
        <end position="858"/>
    </location>
</feature>
<feature type="compositionally biased region" description="Low complexity" evidence="1">
    <location>
        <begin position="746"/>
        <end position="761"/>
    </location>
</feature>
<organism evidence="4 5">
    <name type="scientific">Trametes pubescens</name>
    <name type="common">White-rot fungus</name>
    <dbReference type="NCBI Taxonomy" id="154538"/>
    <lineage>
        <taxon>Eukaryota</taxon>
        <taxon>Fungi</taxon>
        <taxon>Dikarya</taxon>
        <taxon>Basidiomycota</taxon>
        <taxon>Agaricomycotina</taxon>
        <taxon>Agaricomycetes</taxon>
        <taxon>Polyporales</taxon>
        <taxon>Polyporaceae</taxon>
        <taxon>Trametes</taxon>
    </lineage>
</organism>
<feature type="region of interest" description="Disordered" evidence="1">
    <location>
        <begin position="713"/>
        <end position="821"/>
    </location>
</feature>
<dbReference type="AlphaFoldDB" id="A0A1M2W2A0"/>
<keyword evidence="2" id="KW-0812">Transmembrane</keyword>
<evidence type="ECO:0000313" key="4">
    <source>
        <dbReference type="EMBL" id="OJT13900.1"/>
    </source>
</evidence>
<feature type="compositionally biased region" description="Polar residues" evidence="1">
    <location>
        <begin position="460"/>
        <end position="471"/>
    </location>
</feature>
<feature type="compositionally biased region" description="Polar residues" evidence="1">
    <location>
        <begin position="762"/>
        <end position="776"/>
    </location>
</feature>
<comment type="caution">
    <text evidence="4">The sequence shown here is derived from an EMBL/GenBank/DDBJ whole genome shotgun (WGS) entry which is preliminary data.</text>
</comment>
<feature type="compositionally biased region" description="Low complexity" evidence="1">
    <location>
        <begin position="622"/>
        <end position="631"/>
    </location>
</feature>
<feature type="compositionally biased region" description="Polar residues" evidence="1">
    <location>
        <begin position="248"/>
        <end position="258"/>
    </location>
</feature>
<evidence type="ECO:0000256" key="2">
    <source>
        <dbReference type="SAM" id="Phobius"/>
    </source>
</evidence>
<feature type="compositionally biased region" description="Low complexity" evidence="1">
    <location>
        <begin position="388"/>
        <end position="402"/>
    </location>
</feature>
<feature type="region of interest" description="Disordered" evidence="1">
    <location>
        <begin position="429"/>
        <end position="516"/>
    </location>
</feature>
<keyword evidence="3" id="KW-0732">Signal</keyword>
<dbReference type="Proteomes" id="UP000184267">
    <property type="component" value="Unassembled WGS sequence"/>
</dbReference>
<protein>
    <submittedName>
        <fullName evidence="4">Uncharacterized protein</fullName>
    </submittedName>
</protein>
<dbReference type="EMBL" id="MNAD01000354">
    <property type="protein sequence ID" value="OJT13900.1"/>
    <property type="molecule type" value="Genomic_DNA"/>
</dbReference>
<feature type="region of interest" description="Disordered" evidence="1">
    <location>
        <begin position="61"/>
        <end position="111"/>
    </location>
</feature>
<feature type="region of interest" description="Disordered" evidence="1">
    <location>
        <begin position="310"/>
        <end position="402"/>
    </location>
</feature>
<feature type="region of interest" description="Disordered" evidence="1">
    <location>
        <begin position="844"/>
        <end position="867"/>
    </location>
</feature>
<feature type="compositionally biased region" description="Low complexity" evidence="1">
    <location>
        <begin position="725"/>
        <end position="739"/>
    </location>
</feature>
<proteinExistence type="predicted"/>
<evidence type="ECO:0000313" key="5">
    <source>
        <dbReference type="Proteomes" id="UP000184267"/>
    </source>
</evidence>
<evidence type="ECO:0000256" key="3">
    <source>
        <dbReference type="SAM" id="SignalP"/>
    </source>
</evidence>
<reference evidence="4 5" key="1">
    <citation type="submission" date="2016-10" db="EMBL/GenBank/DDBJ databases">
        <title>Genome sequence of the basidiomycete white-rot fungus Trametes pubescens.</title>
        <authorList>
            <person name="Makela M.R."/>
            <person name="Granchi Z."/>
            <person name="Peng M."/>
            <person name="De Vries R.P."/>
            <person name="Grigoriev I."/>
            <person name="Riley R."/>
            <person name="Hilden K."/>
        </authorList>
    </citation>
    <scope>NUCLEOTIDE SEQUENCE [LARGE SCALE GENOMIC DNA]</scope>
    <source>
        <strain evidence="4 5">FBCC735</strain>
    </source>
</reference>
<feature type="transmembrane region" description="Helical" evidence="2">
    <location>
        <begin position="137"/>
        <end position="160"/>
    </location>
</feature>
<dbReference type="STRING" id="154538.A0A1M2W2A0"/>
<feature type="signal peptide" evidence="3">
    <location>
        <begin position="1"/>
        <end position="24"/>
    </location>
</feature>
<keyword evidence="2" id="KW-1133">Transmembrane helix</keyword>
<feature type="compositionally biased region" description="Low complexity" evidence="1">
    <location>
        <begin position="435"/>
        <end position="451"/>
    </location>
</feature>
<feature type="region of interest" description="Disordered" evidence="1">
    <location>
        <begin position="199"/>
        <end position="260"/>
    </location>
</feature>
<feature type="region of interest" description="Disordered" evidence="1">
    <location>
        <begin position="528"/>
        <end position="587"/>
    </location>
</feature>